<protein>
    <submittedName>
        <fullName evidence="1">Uncharacterized protein</fullName>
    </submittedName>
</protein>
<name>A0AAD7HHX9_9AGAR</name>
<reference evidence="1" key="1">
    <citation type="submission" date="2023-03" db="EMBL/GenBank/DDBJ databases">
        <title>Massive genome expansion in bonnet fungi (Mycena s.s.) driven by repeated elements and novel gene families across ecological guilds.</title>
        <authorList>
            <consortium name="Lawrence Berkeley National Laboratory"/>
            <person name="Harder C.B."/>
            <person name="Miyauchi S."/>
            <person name="Viragh M."/>
            <person name="Kuo A."/>
            <person name="Thoen E."/>
            <person name="Andreopoulos B."/>
            <person name="Lu D."/>
            <person name="Skrede I."/>
            <person name="Drula E."/>
            <person name="Henrissat B."/>
            <person name="Morin E."/>
            <person name="Kohler A."/>
            <person name="Barry K."/>
            <person name="LaButti K."/>
            <person name="Morin E."/>
            <person name="Salamov A."/>
            <person name="Lipzen A."/>
            <person name="Mereny Z."/>
            <person name="Hegedus B."/>
            <person name="Baldrian P."/>
            <person name="Stursova M."/>
            <person name="Weitz H."/>
            <person name="Taylor A."/>
            <person name="Grigoriev I.V."/>
            <person name="Nagy L.G."/>
            <person name="Martin F."/>
            <person name="Kauserud H."/>
        </authorList>
    </citation>
    <scope>NUCLEOTIDE SEQUENCE</scope>
    <source>
        <strain evidence="1">CBHHK188m</strain>
    </source>
</reference>
<organism evidence="1 2">
    <name type="scientific">Mycena maculata</name>
    <dbReference type="NCBI Taxonomy" id="230809"/>
    <lineage>
        <taxon>Eukaryota</taxon>
        <taxon>Fungi</taxon>
        <taxon>Dikarya</taxon>
        <taxon>Basidiomycota</taxon>
        <taxon>Agaricomycotina</taxon>
        <taxon>Agaricomycetes</taxon>
        <taxon>Agaricomycetidae</taxon>
        <taxon>Agaricales</taxon>
        <taxon>Marasmiineae</taxon>
        <taxon>Mycenaceae</taxon>
        <taxon>Mycena</taxon>
    </lineage>
</organism>
<gene>
    <name evidence="1" type="ORF">DFH07DRAFT_784246</name>
</gene>
<keyword evidence="2" id="KW-1185">Reference proteome</keyword>
<accession>A0AAD7HHX9</accession>
<evidence type="ECO:0000313" key="2">
    <source>
        <dbReference type="Proteomes" id="UP001215280"/>
    </source>
</evidence>
<dbReference type="Gene3D" id="1.25.10.10">
    <property type="entry name" value="Leucine-rich Repeat Variant"/>
    <property type="match status" value="1"/>
</dbReference>
<proteinExistence type="predicted"/>
<dbReference type="EMBL" id="JARJLG010000273">
    <property type="protein sequence ID" value="KAJ7720977.1"/>
    <property type="molecule type" value="Genomic_DNA"/>
</dbReference>
<sequence length="291" mass="32131">MKIWWTLCTIRAPQDPLPKISQRQTWTANSACLFGEIDPPYQKQAFEVIACPLSTETVQIFAAYLLSENGVLRTTVLILGHLRLRAAVDESEAREIVDRNGLPCTIKSRNSDILRNTYEMLINVGRYESSRKTVSREMLPKILRVISPRPKTLPQTTVLISEHLSSRAATAEAEARDIVDVNALAHSINLLGSPHIDVLRAMCTMLAEISRHAALTAAILQVDPCSCLGARTVAVARTLGLPGEQARAILVIPPDDELPLHKYLLYSELDGGEGQELEVDEDGDDVDFVVK</sequence>
<evidence type="ECO:0000313" key="1">
    <source>
        <dbReference type="EMBL" id="KAJ7720977.1"/>
    </source>
</evidence>
<comment type="caution">
    <text evidence="1">The sequence shown here is derived from an EMBL/GenBank/DDBJ whole genome shotgun (WGS) entry which is preliminary data.</text>
</comment>
<dbReference type="InterPro" id="IPR011989">
    <property type="entry name" value="ARM-like"/>
</dbReference>
<dbReference type="AlphaFoldDB" id="A0AAD7HHX9"/>
<dbReference type="Proteomes" id="UP001215280">
    <property type="component" value="Unassembled WGS sequence"/>
</dbReference>